<sequence length="336" mass="37297">MRSFARSSYPAIDSAVALALTHEAARSASHRRRRRIWLMPTALIAVSLLAIPTAAVAERIFEAQSGEFSEETTESEAGNEWIYTGSPDYESYLLSIVPKHLPAPEWLDWDAEAKVAAKWYQSYEGGYIEDATLICDFENTLWQAWIAEWIMADHENDDVRREAAMAALREAPSWPNIASSDGGGIRYSMWAFVARMNVADPQARRVAAQALAERETGQIARVDQLIELDLTDALPADEQLATRGPAFHKLYEVWDHRDRQLLITEILAGIDTVSSEDDSSAGSPYWDDYDRALVNIATAAGVKDPAAAVGHSRLGPSMWKDEPVWKGEQSEGGDVK</sequence>
<feature type="compositionally biased region" description="Basic and acidic residues" evidence="1">
    <location>
        <begin position="319"/>
        <end position="336"/>
    </location>
</feature>
<dbReference type="RefSeq" id="WP_166329835.1">
    <property type="nucleotide sequence ID" value="NZ_CP049933.1"/>
</dbReference>
<evidence type="ECO:0000256" key="2">
    <source>
        <dbReference type="SAM" id="Phobius"/>
    </source>
</evidence>
<feature type="region of interest" description="Disordered" evidence="1">
    <location>
        <begin position="311"/>
        <end position="336"/>
    </location>
</feature>
<dbReference type="EMBL" id="CP049933">
    <property type="protein sequence ID" value="QIM18341.1"/>
    <property type="molecule type" value="Genomic_DNA"/>
</dbReference>
<evidence type="ECO:0000313" key="4">
    <source>
        <dbReference type="Proteomes" id="UP000503441"/>
    </source>
</evidence>
<evidence type="ECO:0008006" key="5">
    <source>
        <dbReference type="Google" id="ProtNLM"/>
    </source>
</evidence>
<organism evidence="3 4">
    <name type="scientific">Leucobacter coleopterorum</name>
    <dbReference type="NCBI Taxonomy" id="2714933"/>
    <lineage>
        <taxon>Bacteria</taxon>
        <taxon>Bacillati</taxon>
        <taxon>Actinomycetota</taxon>
        <taxon>Actinomycetes</taxon>
        <taxon>Micrococcales</taxon>
        <taxon>Microbacteriaceae</taxon>
        <taxon>Leucobacter</taxon>
    </lineage>
</organism>
<gene>
    <name evidence="3" type="ORF">G7066_06205</name>
</gene>
<accession>A0ABX6JVK8</accession>
<feature type="transmembrane region" description="Helical" evidence="2">
    <location>
        <begin position="36"/>
        <end position="57"/>
    </location>
</feature>
<name>A0ABX6JVK8_9MICO</name>
<reference evidence="3 4" key="1">
    <citation type="submission" date="2020-03" db="EMBL/GenBank/DDBJ databases">
        <title>Leucobacter sp. nov., isolated from beetles.</title>
        <authorList>
            <person name="Hyun D.-W."/>
            <person name="Bae J.-W."/>
        </authorList>
    </citation>
    <scope>NUCLEOTIDE SEQUENCE [LARGE SCALE GENOMIC DNA]</scope>
    <source>
        <strain evidence="3 4">HDW9A</strain>
    </source>
</reference>
<keyword evidence="2" id="KW-0472">Membrane</keyword>
<evidence type="ECO:0000256" key="1">
    <source>
        <dbReference type="SAM" id="MobiDB-lite"/>
    </source>
</evidence>
<keyword evidence="4" id="KW-1185">Reference proteome</keyword>
<keyword evidence="2" id="KW-0812">Transmembrane</keyword>
<protein>
    <recommendedName>
        <fullName evidence="5">HEAT repeat-containing protein</fullName>
    </recommendedName>
</protein>
<dbReference type="Proteomes" id="UP000503441">
    <property type="component" value="Chromosome"/>
</dbReference>
<evidence type="ECO:0000313" key="3">
    <source>
        <dbReference type="EMBL" id="QIM18341.1"/>
    </source>
</evidence>
<proteinExistence type="predicted"/>
<keyword evidence="2" id="KW-1133">Transmembrane helix</keyword>